<dbReference type="OrthoDB" id="3266879at2759"/>
<organism evidence="2">
    <name type="scientific">Dichomitus squalens</name>
    <dbReference type="NCBI Taxonomy" id="114155"/>
    <lineage>
        <taxon>Eukaryota</taxon>
        <taxon>Fungi</taxon>
        <taxon>Dikarya</taxon>
        <taxon>Basidiomycota</taxon>
        <taxon>Agaricomycotina</taxon>
        <taxon>Agaricomycetes</taxon>
        <taxon>Polyporales</taxon>
        <taxon>Polyporaceae</taxon>
        <taxon>Dichomitus</taxon>
    </lineage>
</organism>
<feature type="region of interest" description="Disordered" evidence="1">
    <location>
        <begin position="1"/>
        <end position="46"/>
    </location>
</feature>
<feature type="region of interest" description="Disordered" evidence="1">
    <location>
        <begin position="94"/>
        <end position="142"/>
    </location>
</feature>
<accession>A0A4Q9MUU7</accession>
<reference evidence="2" key="1">
    <citation type="submission" date="2019-01" db="EMBL/GenBank/DDBJ databases">
        <title>Draft genome sequences of three monokaryotic isolates of the white-rot basidiomycete fungus Dichomitus squalens.</title>
        <authorList>
            <consortium name="DOE Joint Genome Institute"/>
            <person name="Lopez S.C."/>
            <person name="Andreopoulos B."/>
            <person name="Pangilinan J."/>
            <person name="Lipzen A."/>
            <person name="Riley R."/>
            <person name="Ahrendt S."/>
            <person name="Ng V."/>
            <person name="Barry K."/>
            <person name="Daum C."/>
            <person name="Grigoriev I.V."/>
            <person name="Hilden K.S."/>
            <person name="Makela M.R."/>
            <person name="de Vries R.P."/>
        </authorList>
    </citation>
    <scope>NUCLEOTIDE SEQUENCE [LARGE SCALE GENOMIC DNA]</scope>
    <source>
        <strain evidence="2">OM18370.1</strain>
    </source>
</reference>
<feature type="compositionally biased region" description="Basic and acidic residues" evidence="1">
    <location>
        <begin position="133"/>
        <end position="142"/>
    </location>
</feature>
<name>A0A4Q9MUU7_9APHY</name>
<gene>
    <name evidence="2" type="ORF">BD311DRAFT_716496</name>
</gene>
<dbReference type="AlphaFoldDB" id="A0A4Q9MUU7"/>
<dbReference type="EMBL" id="ML143398">
    <property type="protein sequence ID" value="TBU31744.1"/>
    <property type="molecule type" value="Genomic_DNA"/>
</dbReference>
<protein>
    <recommendedName>
        <fullName evidence="3">Late embryogenesis abundant protein</fullName>
    </recommendedName>
</protein>
<evidence type="ECO:0000313" key="2">
    <source>
        <dbReference type="EMBL" id="TBU31744.1"/>
    </source>
</evidence>
<proteinExistence type="predicted"/>
<feature type="compositionally biased region" description="Basic and acidic residues" evidence="1">
    <location>
        <begin position="94"/>
        <end position="117"/>
    </location>
</feature>
<feature type="region of interest" description="Disordered" evidence="1">
    <location>
        <begin position="192"/>
        <end position="219"/>
    </location>
</feature>
<sequence length="219" mass="23726">MSAVLRTTLRAAPAASRAACSRPRTYATVPDPTQPTDTQTDIPKPKGNTTLFLVAGGLAAAGASYYYVYQSGSADPHAQRQADQERVKQKAAELRDAGKATAHDAAREGQAKYDETKSSAQDKLAEARAQAHKTGDDARGVATRQYEKVKGTAADAAHKVEQTYEDAAKKTKQEAQSWNTWLWSWLGYSQKKAEDAKSEGAQKVAEGARKVEQEAQKRV</sequence>
<evidence type="ECO:0008006" key="3">
    <source>
        <dbReference type="Google" id="ProtNLM"/>
    </source>
</evidence>
<dbReference type="Proteomes" id="UP000292957">
    <property type="component" value="Unassembled WGS sequence"/>
</dbReference>
<evidence type="ECO:0000256" key="1">
    <source>
        <dbReference type="SAM" id="MobiDB-lite"/>
    </source>
</evidence>